<gene>
    <name evidence="1" type="ORF">GT409_06905</name>
</gene>
<organism evidence="1 2">
    <name type="scientific">Tichowtungia aerotolerans</name>
    <dbReference type="NCBI Taxonomy" id="2697043"/>
    <lineage>
        <taxon>Bacteria</taxon>
        <taxon>Pseudomonadati</taxon>
        <taxon>Kiritimatiellota</taxon>
        <taxon>Tichowtungiia</taxon>
        <taxon>Tichowtungiales</taxon>
        <taxon>Tichowtungiaceae</taxon>
        <taxon>Tichowtungia</taxon>
    </lineage>
</organism>
<dbReference type="AlphaFoldDB" id="A0A6P1MFV2"/>
<evidence type="ECO:0000313" key="2">
    <source>
        <dbReference type="Proteomes" id="UP000464954"/>
    </source>
</evidence>
<dbReference type="Proteomes" id="UP000464954">
    <property type="component" value="Chromosome"/>
</dbReference>
<accession>A0A6P1MFV2</accession>
<sequence length="17" mass="1924">MWPPFTRGALRGGTHCH</sequence>
<evidence type="ECO:0000313" key="1">
    <source>
        <dbReference type="EMBL" id="QHI70898.1"/>
    </source>
</evidence>
<keyword evidence="2" id="KW-1185">Reference proteome</keyword>
<proteinExistence type="predicted"/>
<dbReference type="EMBL" id="CP047593">
    <property type="protein sequence ID" value="QHI70898.1"/>
    <property type="molecule type" value="Genomic_DNA"/>
</dbReference>
<dbReference type="KEGG" id="taer:GT409_06905"/>
<protein>
    <submittedName>
        <fullName evidence="1">DUF3748 domain-containing protein</fullName>
    </submittedName>
</protein>
<name>A0A6P1MFV2_9BACT</name>
<reference evidence="1 2" key="1">
    <citation type="submission" date="2020-01" db="EMBL/GenBank/DDBJ databases">
        <title>Ponticoccus aerotolerans gen. nov., sp. nov., an anaerobic bacterium and proposal of Ponticoccusceae fam. nov., Ponticoccusles ord. nov. and Ponticoccuse classis nov. in the phylum Kiritimatiellaeota.</title>
        <authorList>
            <person name="Zhou L.Y."/>
            <person name="Du Z.J."/>
        </authorList>
    </citation>
    <scope>NUCLEOTIDE SEQUENCE [LARGE SCALE GENOMIC DNA]</scope>
    <source>
        <strain evidence="1 2">S-5007</strain>
    </source>
</reference>